<evidence type="ECO:0000256" key="1">
    <source>
        <dbReference type="SAM" id="MobiDB-lite"/>
    </source>
</evidence>
<evidence type="ECO:0008006" key="4">
    <source>
        <dbReference type="Google" id="ProtNLM"/>
    </source>
</evidence>
<proteinExistence type="predicted"/>
<gene>
    <name evidence="2" type="ORF">ACN42_g8040</name>
</gene>
<comment type="caution">
    <text evidence="2">The sequence shown here is derived from an EMBL/GenBank/DDBJ whole genome shotgun (WGS) entry which is preliminary data.</text>
</comment>
<keyword evidence="3" id="KW-1185">Reference proteome</keyword>
<dbReference type="EMBL" id="LLXE01000242">
    <property type="protein sequence ID" value="KUM59110.1"/>
    <property type="molecule type" value="Genomic_DNA"/>
</dbReference>
<organism evidence="2 3">
    <name type="scientific">Penicillium freii</name>
    <dbReference type="NCBI Taxonomy" id="48697"/>
    <lineage>
        <taxon>Eukaryota</taxon>
        <taxon>Fungi</taxon>
        <taxon>Dikarya</taxon>
        <taxon>Ascomycota</taxon>
        <taxon>Pezizomycotina</taxon>
        <taxon>Eurotiomycetes</taxon>
        <taxon>Eurotiomycetidae</taxon>
        <taxon>Eurotiales</taxon>
        <taxon>Aspergillaceae</taxon>
        <taxon>Penicillium</taxon>
    </lineage>
</organism>
<sequence length="359" mass="38739">MVGRCSKGPRRRKASTNTETTDVTSRDSNSDSTVLNAVRSSSQEGSDRPLPASAFSSTGSNGAQLDLDLSAILNWNPSAAPDPAELRSTGTSNVLFADPVVSPTDEFQYAISQLDIPISTDEYASRLETGQEMAFVPSSTIGPVSTALPPTPDEIGVGPGIACTSDSLQQQQTSSLLGNVDSKPEICTLFQIMSNLEAEFGNSGPSIDKIMHTVKASTKEIQQVIQSKQWHLVVIGPMLVLVAIEVALTLIESIVSRWLGVCKNSSLDLSTGDSQNLAALTLGQYRAESEEAVLIWRQIVLAELQRLRNLIEVLGDWLEDPSGRQNGRRPVDRLRNSCIYQEQKAALLVATLQGEDLTR</sequence>
<feature type="compositionally biased region" description="Polar residues" evidence="1">
    <location>
        <begin position="30"/>
        <end position="44"/>
    </location>
</feature>
<reference evidence="2 3" key="1">
    <citation type="submission" date="2015-10" db="EMBL/GenBank/DDBJ databases">
        <title>Genome sequencing of Penicillium freii.</title>
        <authorList>
            <person name="Nguyen H.D."/>
            <person name="Visagie C.M."/>
            <person name="Seifert K.A."/>
        </authorList>
    </citation>
    <scope>NUCLEOTIDE SEQUENCE [LARGE SCALE GENOMIC DNA]</scope>
    <source>
        <strain evidence="2 3">DAOM 242723</strain>
    </source>
</reference>
<evidence type="ECO:0000313" key="3">
    <source>
        <dbReference type="Proteomes" id="UP000055045"/>
    </source>
</evidence>
<feature type="region of interest" description="Disordered" evidence="1">
    <location>
        <begin position="1"/>
        <end position="59"/>
    </location>
</feature>
<name>A0A101MEW8_PENFR</name>
<protein>
    <recommendedName>
        <fullName evidence="4">Aflatoxin regulatory protein domain-containing protein</fullName>
    </recommendedName>
</protein>
<accession>A0A101MEW8</accession>
<dbReference type="OrthoDB" id="4347344at2759"/>
<dbReference type="STRING" id="48697.A0A101MEW8"/>
<dbReference type="AlphaFoldDB" id="A0A101MEW8"/>
<evidence type="ECO:0000313" key="2">
    <source>
        <dbReference type="EMBL" id="KUM59110.1"/>
    </source>
</evidence>
<dbReference type="Proteomes" id="UP000055045">
    <property type="component" value="Unassembled WGS sequence"/>
</dbReference>